<keyword evidence="5" id="KW-0313">Glucose metabolism</keyword>
<dbReference type="InterPro" id="IPR005841">
    <property type="entry name" value="Alpha-D-phosphohexomutase_SF"/>
</dbReference>
<evidence type="ECO:0000259" key="11">
    <source>
        <dbReference type="Pfam" id="PF02878"/>
    </source>
</evidence>
<dbReference type="GO" id="GO:0005634">
    <property type="term" value="C:nucleus"/>
    <property type="evidence" value="ECO:0007669"/>
    <property type="project" value="TreeGrafter"/>
</dbReference>
<dbReference type="GO" id="GO:0006166">
    <property type="term" value="P:purine ribonucleoside salvage"/>
    <property type="evidence" value="ECO:0007669"/>
    <property type="project" value="TreeGrafter"/>
</dbReference>
<evidence type="ECO:0000256" key="9">
    <source>
        <dbReference type="ARBA" id="ARBA00023235"/>
    </source>
</evidence>
<dbReference type="Proteomes" id="UP000694844">
    <property type="component" value="Chromosome 3"/>
</dbReference>
<keyword evidence="7" id="KW-0479">Metal-binding</keyword>
<evidence type="ECO:0000313" key="16">
    <source>
        <dbReference type="RefSeq" id="XP_022325114.1"/>
    </source>
</evidence>
<keyword evidence="4" id="KW-0963">Cytoplasm</keyword>
<protein>
    <submittedName>
        <fullName evidence="15 16">Phosphoglucomutase-2-like</fullName>
    </submittedName>
</protein>
<dbReference type="CDD" id="cd05799">
    <property type="entry name" value="PGM2"/>
    <property type="match status" value="1"/>
</dbReference>
<keyword evidence="6" id="KW-0597">Phosphoprotein</keyword>
<dbReference type="InterPro" id="IPR036900">
    <property type="entry name" value="A-D-PHexomutase_C_sf"/>
</dbReference>
<evidence type="ECO:0000259" key="12">
    <source>
        <dbReference type="Pfam" id="PF02879"/>
    </source>
</evidence>
<evidence type="ECO:0000256" key="3">
    <source>
        <dbReference type="ARBA" id="ARBA00010231"/>
    </source>
</evidence>
<dbReference type="RefSeq" id="XP_022325114.1">
    <property type="nucleotide sequence ID" value="XM_022469406.1"/>
</dbReference>
<feature type="domain" description="Alpha-D-phosphohexomutase alpha/beta/alpha" evidence="12">
    <location>
        <begin position="229"/>
        <end position="321"/>
    </location>
</feature>
<keyword evidence="8" id="KW-0460">Magnesium</keyword>
<comment type="similarity">
    <text evidence="3">Belongs to the phosphohexose mutase family.</text>
</comment>
<proteinExistence type="inferred from homology"/>
<dbReference type="GO" id="GO:0008973">
    <property type="term" value="F:phosphopentomutase activity"/>
    <property type="evidence" value="ECO:0007669"/>
    <property type="project" value="TreeGrafter"/>
</dbReference>
<keyword evidence="10" id="KW-0119">Carbohydrate metabolism</keyword>
<evidence type="ECO:0000256" key="7">
    <source>
        <dbReference type="ARBA" id="ARBA00022723"/>
    </source>
</evidence>
<evidence type="ECO:0000256" key="10">
    <source>
        <dbReference type="ARBA" id="ARBA00023277"/>
    </source>
</evidence>
<dbReference type="InterPro" id="IPR016055">
    <property type="entry name" value="A-D-PHexomutase_a/b/a-I/II/III"/>
</dbReference>
<comment type="subcellular location">
    <subcellularLocation>
        <location evidence="2">Cytoplasm</location>
    </subcellularLocation>
</comment>
<dbReference type="SUPFAM" id="SSF53738">
    <property type="entry name" value="Phosphoglucomutase, first 3 domains"/>
    <property type="match status" value="3"/>
</dbReference>
<name>A0A8B8DAP0_CRAVI</name>
<evidence type="ECO:0000256" key="6">
    <source>
        <dbReference type="ARBA" id="ARBA00022553"/>
    </source>
</evidence>
<sequence length="601" mass="67931">MAKPTGDDDVDGKLQEWLKLDHNESTRNEIQNLAENGNLDKLRALLLKRMEFGTAGLRSRMGTGFSQMNDVTIIQTSQGLSKYLLKTCPEVKKKGVIIGYDGRHNSQRFASLATRVLINDGIPVYLFSHLCPTPYVPYSVLHYKTECGIMVTASHNPKDDNGYKVYWGNGAQIISPIDKGIAQSILQNLEIPDSSWDYSSVRSSPLCKDPLATILDSYNMDICSLCYFKEKNQTSPVKFTYTGMHGVGYEYVKKACQSFGFPEPIPVKEQIEPDPEFPTVKYPNPEEGEGALLLAMKTADQHNSPIILANDPDADRLAIAEKLPNGQWHIFSGNETGALLGWWSWFSFVQRYPDYPVGELYMLASTVSSKILQTIATKEGFQFEETLTGFKWMGNLTTDLQKQGKKVLFAFEEAIGFMCGTNVLDKDGISAAMVLSEMATYLYNNNTTLHNKLDEIYKKYGYHLSNNSYFICHEQEKIKKMFEEIRNYDNSGKYPETCGPYKIKYIRDLTVGYDNSKPDCKPVLPVSKSSQMITFTFEDGCVATLRTSGTEPKIKYYTEVKPDPQKGLDREGAQKELDDIVQCIIKYFYQPEKFGFIPRST</sequence>
<reference evidence="15 16" key="1">
    <citation type="submission" date="2025-04" db="UniProtKB">
        <authorList>
            <consortium name="RefSeq"/>
        </authorList>
    </citation>
    <scope>IDENTIFICATION</scope>
    <source>
        <tissue evidence="15 16">Whole sample</tissue>
    </source>
</reference>
<dbReference type="RefSeq" id="XP_022325113.1">
    <property type="nucleotide sequence ID" value="XM_022469405.1"/>
</dbReference>
<dbReference type="GeneID" id="111125502"/>
<dbReference type="AlphaFoldDB" id="A0A8B8DAP0"/>
<dbReference type="GO" id="GO:0000287">
    <property type="term" value="F:magnesium ion binding"/>
    <property type="evidence" value="ECO:0007669"/>
    <property type="project" value="InterPro"/>
</dbReference>
<dbReference type="InterPro" id="IPR005846">
    <property type="entry name" value="A-D-PHexomutase_a/b/a-III"/>
</dbReference>
<dbReference type="PANTHER" id="PTHR45745">
    <property type="entry name" value="PHOSPHOMANNOMUTASE 45A"/>
    <property type="match status" value="1"/>
</dbReference>
<evidence type="ECO:0000313" key="15">
    <source>
        <dbReference type="RefSeq" id="XP_022325113.1"/>
    </source>
</evidence>
<organism evidence="14 15">
    <name type="scientific">Crassostrea virginica</name>
    <name type="common">Eastern oyster</name>
    <dbReference type="NCBI Taxonomy" id="6565"/>
    <lineage>
        <taxon>Eukaryota</taxon>
        <taxon>Metazoa</taxon>
        <taxon>Spiralia</taxon>
        <taxon>Lophotrochozoa</taxon>
        <taxon>Mollusca</taxon>
        <taxon>Bivalvia</taxon>
        <taxon>Autobranchia</taxon>
        <taxon>Pteriomorphia</taxon>
        <taxon>Ostreida</taxon>
        <taxon>Ostreoidea</taxon>
        <taxon>Ostreidae</taxon>
        <taxon>Crassostrea</taxon>
    </lineage>
</organism>
<evidence type="ECO:0000313" key="14">
    <source>
        <dbReference type="Proteomes" id="UP000694844"/>
    </source>
</evidence>
<evidence type="ECO:0000256" key="4">
    <source>
        <dbReference type="ARBA" id="ARBA00022490"/>
    </source>
</evidence>
<evidence type="ECO:0000259" key="13">
    <source>
        <dbReference type="Pfam" id="PF02880"/>
    </source>
</evidence>
<dbReference type="PANTHER" id="PTHR45745:SF1">
    <property type="entry name" value="PHOSPHOGLUCOMUTASE 2B-RELATED"/>
    <property type="match status" value="1"/>
</dbReference>
<feature type="domain" description="Alpha-D-phosphohexomutase alpha/beta/alpha" evidence="11">
    <location>
        <begin position="50"/>
        <end position="188"/>
    </location>
</feature>
<dbReference type="Pfam" id="PF02880">
    <property type="entry name" value="PGM_PMM_III"/>
    <property type="match status" value="1"/>
</dbReference>
<dbReference type="Pfam" id="PF02878">
    <property type="entry name" value="PGM_PMM_I"/>
    <property type="match status" value="1"/>
</dbReference>
<dbReference type="FunFam" id="3.40.120.10:FF:000017">
    <property type="entry name" value="glucose 1,6-bisphosphate synthase"/>
    <property type="match status" value="1"/>
</dbReference>
<dbReference type="InterPro" id="IPR005844">
    <property type="entry name" value="A-D-PHexomutase_a/b/a-I"/>
</dbReference>
<dbReference type="InterPro" id="IPR016066">
    <property type="entry name" value="A-D-PHexomutase_CS"/>
</dbReference>
<accession>A0A8B8DAP0</accession>
<evidence type="ECO:0000256" key="8">
    <source>
        <dbReference type="ARBA" id="ARBA00022842"/>
    </source>
</evidence>
<dbReference type="InterPro" id="IPR005845">
    <property type="entry name" value="A-D-PHexomutase_a/b/a-II"/>
</dbReference>
<dbReference type="SUPFAM" id="SSF55957">
    <property type="entry name" value="Phosphoglucomutase, C-terminal domain"/>
    <property type="match status" value="1"/>
</dbReference>
<keyword evidence="9" id="KW-0413">Isomerase</keyword>
<evidence type="ECO:0000256" key="2">
    <source>
        <dbReference type="ARBA" id="ARBA00004496"/>
    </source>
</evidence>
<keyword evidence="14" id="KW-1185">Reference proteome</keyword>
<comment type="cofactor">
    <cofactor evidence="1">
        <name>Mg(2+)</name>
        <dbReference type="ChEBI" id="CHEBI:18420"/>
    </cofactor>
</comment>
<evidence type="ECO:0000256" key="5">
    <source>
        <dbReference type="ARBA" id="ARBA00022526"/>
    </source>
</evidence>
<dbReference type="GO" id="GO:0006006">
    <property type="term" value="P:glucose metabolic process"/>
    <property type="evidence" value="ECO:0007669"/>
    <property type="project" value="UniProtKB-KW"/>
</dbReference>
<dbReference type="GO" id="GO:0005737">
    <property type="term" value="C:cytoplasm"/>
    <property type="evidence" value="ECO:0007669"/>
    <property type="project" value="UniProtKB-SubCell"/>
</dbReference>
<dbReference type="OrthoDB" id="8300170at2759"/>
<dbReference type="PROSITE" id="PS00710">
    <property type="entry name" value="PGM_PMM"/>
    <property type="match status" value="1"/>
</dbReference>
<dbReference type="Pfam" id="PF02879">
    <property type="entry name" value="PGM_PMM_II"/>
    <property type="match status" value="1"/>
</dbReference>
<dbReference type="Gene3D" id="3.40.120.10">
    <property type="entry name" value="Alpha-D-Glucose-1,6-Bisphosphate, subunit A, domain 3"/>
    <property type="match status" value="3"/>
</dbReference>
<gene>
    <name evidence="15 16" type="primary">LOC111125502</name>
</gene>
<feature type="domain" description="Alpha-D-phosphohexomutase alpha/beta/alpha" evidence="13">
    <location>
        <begin position="363"/>
        <end position="460"/>
    </location>
</feature>
<dbReference type="PRINTS" id="PR00509">
    <property type="entry name" value="PGMPMM"/>
</dbReference>
<dbReference type="FunFam" id="3.40.120.10:FF:000035">
    <property type="entry name" value="Pgm3p"/>
    <property type="match status" value="1"/>
</dbReference>
<dbReference type="KEGG" id="cvn:111125502"/>
<evidence type="ECO:0000256" key="1">
    <source>
        <dbReference type="ARBA" id="ARBA00001946"/>
    </source>
</evidence>